<name>A0A2P6RYR5_ROSCH</name>
<organism evidence="1 2">
    <name type="scientific">Rosa chinensis</name>
    <name type="common">China rose</name>
    <dbReference type="NCBI Taxonomy" id="74649"/>
    <lineage>
        <taxon>Eukaryota</taxon>
        <taxon>Viridiplantae</taxon>
        <taxon>Streptophyta</taxon>
        <taxon>Embryophyta</taxon>
        <taxon>Tracheophyta</taxon>
        <taxon>Spermatophyta</taxon>
        <taxon>Magnoliopsida</taxon>
        <taxon>eudicotyledons</taxon>
        <taxon>Gunneridae</taxon>
        <taxon>Pentapetalae</taxon>
        <taxon>rosids</taxon>
        <taxon>fabids</taxon>
        <taxon>Rosales</taxon>
        <taxon>Rosaceae</taxon>
        <taxon>Rosoideae</taxon>
        <taxon>Rosoideae incertae sedis</taxon>
        <taxon>Rosa</taxon>
    </lineage>
</organism>
<protein>
    <submittedName>
        <fullName evidence="1">Uncharacterized protein</fullName>
    </submittedName>
</protein>
<keyword evidence="2" id="KW-1185">Reference proteome</keyword>
<dbReference type="AlphaFoldDB" id="A0A2P6RYR5"/>
<reference evidence="1 2" key="1">
    <citation type="journal article" date="2018" name="Nat. Genet.">
        <title>The Rosa genome provides new insights in the design of modern roses.</title>
        <authorList>
            <person name="Bendahmane M."/>
        </authorList>
    </citation>
    <scope>NUCLEOTIDE SEQUENCE [LARGE SCALE GENOMIC DNA]</scope>
    <source>
        <strain evidence="2">cv. Old Blush</strain>
    </source>
</reference>
<evidence type="ECO:0000313" key="2">
    <source>
        <dbReference type="Proteomes" id="UP000238479"/>
    </source>
</evidence>
<evidence type="ECO:0000313" key="1">
    <source>
        <dbReference type="EMBL" id="PRQ51578.1"/>
    </source>
</evidence>
<dbReference type="Proteomes" id="UP000238479">
    <property type="component" value="Chromosome 2"/>
</dbReference>
<dbReference type="Gramene" id="PRQ51578">
    <property type="protein sequence ID" value="PRQ51578"/>
    <property type="gene ID" value="RchiOBHm_Chr2g0145981"/>
</dbReference>
<gene>
    <name evidence="1" type="ORF">RchiOBHm_Chr2g0145981</name>
</gene>
<sequence length="65" mass="7688">MVSHKQPLSLRYLQKHSFDSMFILKAFTYKHCSKSSSSDNIYSQSKQHNMVFLYEPFIVKKSNIL</sequence>
<proteinExistence type="predicted"/>
<comment type="caution">
    <text evidence="1">The sequence shown here is derived from an EMBL/GenBank/DDBJ whole genome shotgun (WGS) entry which is preliminary data.</text>
</comment>
<accession>A0A2P6RYR5</accession>
<dbReference type="EMBL" id="PDCK01000040">
    <property type="protein sequence ID" value="PRQ51578.1"/>
    <property type="molecule type" value="Genomic_DNA"/>
</dbReference>